<reference evidence="2" key="1">
    <citation type="submission" date="2023-02" db="EMBL/GenBank/DDBJ databases">
        <title>Genome of toxic invasive species Heracleum sosnowskyi carries increased number of genes despite the absence of recent whole-genome duplications.</title>
        <authorList>
            <person name="Schelkunov M."/>
            <person name="Shtratnikova V."/>
            <person name="Makarenko M."/>
            <person name="Klepikova A."/>
            <person name="Omelchenko D."/>
            <person name="Novikova G."/>
            <person name="Obukhova E."/>
            <person name="Bogdanov V."/>
            <person name="Penin A."/>
            <person name="Logacheva M."/>
        </authorList>
    </citation>
    <scope>NUCLEOTIDE SEQUENCE</scope>
    <source>
        <strain evidence="2">Hsosn_3</strain>
        <tissue evidence="2">Leaf</tissue>
    </source>
</reference>
<dbReference type="Proteomes" id="UP001237642">
    <property type="component" value="Unassembled WGS sequence"/>
</dbReference>
<sequence length="111" mass="12706">MDDEEITWTELSKFSDGYISGVKDFIKNIVSRFAVGDEITCPCKKCKIDNWYRQDIIYDHLVYNGPSPLYVEWMCEVSRLGSEEDMNCEGGIGFGDTVGDMFTIPMECSYI</sequence>
<dbReference type="EMBL" id="JAUIZM010000003">
    <property type="protein sequence ID" value="KAK1392428.1"/>
    <property type="molecule type" value="Genomic_DNA"/>
</dbReference>
<name>A0AAD8IWW8_9APIA</name>
<organism evidence="2 3">
    <name type="scientific">Heracleum sosnowskyi</name>
    <dbReference type="NCBI Taxonomy" id="360622"/>
    <lineage>
        <taxon>Eukaryota</taxon>
        <taxon>Viridiplantae</taxon>
        <taxon>Streptophyta</taxon>
        <taxon>Embryophyta</taxon>
        <taxon>Tracheophyta</taxon>
        <taxon>Spermatophyta</taxon>
        <taxon>Magnoliopsida</taxon>
        <taxon>eudicotyledons</taxon>
        <taxon>Gunneridae</taxon>
        <taxon>Pentapetalae</taxon>
        <taxon>asterids</taxon>
        <taxon>campanulids</taxon>
        <taxon>Apiales</taxon>
        <taxon>Apiaceae</taxon>
        <taxon>Apioideae</taxon>
        <taxon>apioid superclade</taxon>
        <taxon>Tordylieae</taxon>
        <taxon>Tordyliinae</taxon>
        <taxon>Heracleum</taxon>
    </lineage>
</organism>
<evidence type="ECO:0000313" key="3">
    <source>
        <dbReference type="Proteomes" id="UP001237642"/>
    </source>
</evidence>
<proteinExistence type="predicted"/>
<feature type="domain" description="Transposase-associated" evidence="1">
    <location>
        <begin position="8"/>
        <end position="74"/>
    </location>
</feature>
<dbReference type="Pfam" id="PF13963">
    <property type="entry name" value="Transpos_assoc"/>
    <property type="match status" value="1"/>
</dbReference>
<dbReference type="AlphaFoldDB" id="A0AAD8IWW8"/>
<keyword evidence="3" id="KW-1185">Reference proteome</keyword>
<evidence type="ECO:0000313" key="2">
    <source>
        <dbReference type="EMBL" id="KAK1392428.1"/>
    </source>
</evidence>
<comment type="caution">
    <text evidence="2">The sequence shown here is derived from an EMBL/GenBank/DDBJ whole genome shotgun (WGS) entry which is preliminary data.</text>
</comment>
<reference evidence="2" key="2">
    <citation type="submission" date="2023-05" db="EMBL/GenBank/DDBJ databases">
        <authorList>
            <person name="Schelkunov M.I."/>
        </authorList>
    </citation>
    <scope>NUCLEOTIDE SEQUENCE</scope>
    <source>
        <strain evidence="2">Hsosn_3</strain>
        <tissue evidence="2">Leaf</tissue>
    </source>
</reference>
<evidence type="ECO:0000259" key="1">
    <source>
        <dbReference type="Pfam" id="PF13963"/>
    </source>
</evidence>
<accession>A0AAD8IWW8</accession>
<protein>
    <recommendedName>
        <fullName evidence="1">Transposase-associated domain-containing protein</fullName>
    </recommendedName>
</protein>
<dbReference type="InterPro" id="IPR029480">
    <property type="entry name" value="Transpos_assoc"/>
</dbReference>
<gene>
    <name evidence="2" type="ORF">POM88_011484</name>
</gene>